<comment type="subcellular location">
    <subcellularLocation>
        <location evidence="7">Cytoplasm</location>
        <location evidence="7">Nucleoid</location>
    </subcellularLocation>
</comment>
<evidence type="ECO:0000256" key="1">
    <source>
        <dbReference type="ARBA" id="ARBA00013860"/>
    </source>
</evidence>
<dbReference type="PANTHER" id="PTHR34701">
    <property type="entry name" value="TRANSCRIPTIONAL REGULATOR MRAZ"/>
    <property type="match status" value="1"/>
</dbReference>
<dbReference type="GO" id="GO:0003700">
    <property type="term" value="F:DNA-binding transcription factor activity"/>
    <property type="evidence" value="ECO:0007669"/>
    <property type="project" value="UniProtKB-UniRule"/>
</dbReference>
<dbReference type="GO" id="GO:2000143">
    <property type="term" value="P:negative regulation of DNA-templated transcription initiation"/>
    <property type="evidence" value="ECO:0007669"/>
    <property type="project" value="TreeGrafter"/>
</dbReference>
<dbReference type="InterPro" id="IPR037914">
    <property type="entry name" value="SpoVT-AbrB_sf"/>
</dbReference>
<dbReference type="InterPro" id="IPR003444">
    <property type="entry name" value="MraZ"/>
</dbReference>
<dbReference type="CDD" id="cd16321">
    <property type="entry name" value="MraZ_C"/>
    <property type="match status" value="1"/>
</dbReference>
<reference evidence="9" key="1">
    <citation type="submission" date="2020-10" db="EMBL/GenBank/DDBJ databases">
        <authorList>
            <person name="Gilroy R."/>
        </authorList>
    </citation>
    <scope>NUCLEOTIDE SEQUENCE</scope>
    <source>
        <strain evidence="9">ChiSjej4B22-9803</strain>
    </source>
</reference>
<keyword evidence="5 7" id="KW-0238">DNA-binding</keyword>
<dbReference type="InterPro" id="IPR020603">
    <property type="entry name" value="MraZ_dom"/>
</dbReference>
<dbReference type="CDD" id="cd16320">
    <property type="entry name" value="MraZ_N"/>
    <property type="match status" value="1"/>
</dbReference>
<evidence type="ECO:0000259" key="8">
    <source>
        <dbReference type="PROSITE" id="PS51740"/>
    </source>
</evidence>
<dbReference type="PANTHER" id="PTHR34701:SF1">
    <property type="entry name" value="TRANSCRIPTIONAL REGULATOR MRAZ"/>
    <property type="match status" value="1"/>
</dbReference>
<comment type="subunit">
    <text evidence="7">Forms oligomers.</text>
</comment>
<feature type="domain" description="SpoVT-AbrB" evidence="8">
    <location>
        <begin position="16"/>
        <end position="59"/>
    </location>
</feature>
<evidence type="ECO:0000313" key="10">
    <source>
        <dbReference type="Proteomes" id="UP000824111"/>
    </source>
</evidence>
<dbReference type="InterPro" id="IPR035644">
    <property type="entry name" value="MraZ_C"/>
</dbReference>
<dbReference type="InterPro" id="IPR038619">
    <property type="entry name" value="MraZ_sf"/>
</dbReference>
<keyword evidence="4 7" id="KW-0805">Transcription regulation</keyword>
<organism evidence="9 10">
    <name type="scientific">Candidatus Avimonoglobus intestinipullorum</name>
    <dbReference type="NCBI Taxonomy" id="2840699"/>
    <lineage>
        <taxon>Bacteria</taxon>
        <taxon>Bacillati</taxon>
        <taxon>Bacillota</taxon>
        <taxon>Clostridia</taxon>
        <taxon>Eubacteriales</taxon>
        <taxon>Candidatus Avimonoglobus</taxon>
    </lineage>
</organism>
<dbReference type="NCBIfam" id="TIGR00242">
    <property type="entry name" value="division/cell wall cluster transcriptional repressor MraZ"/>
    <property type="match status" value="1"/>
</dbReference>
<accession>A0A9D1LWK4</accession>
<reference evidence="9" key="2">
    <citation type="journal article" date="2021" name="PeerJ">
        <title>Extensive microbial diversity within the chicken gut microbiome revealed by metagenomics and culture.</title>
        <authorList>
            <person name="Gilroy R."/>
            <person name="Ravi A."/>
            <person name="Getino M."/>
            <person name="Pursley I."/>
            <person name="Horton D.L."/>
            <person name="Alikhan N.F."/>
            <person name="Baker D."/>
            <person name="Gharbi K."/>
            <person name="Hall N."/>
            <person name="Watson M."/>
            <person name="Adriaenssens E.M."/>
            <person name="Foster-Nyarko E."/>
            <person name="Jarju S."/>
            <person name="Secka A."/>
            <person name="Antonio M."/>
            <person name="Oren A."/>
            <person name="Chaudhuri R.R."/>
            <person name="La Ragione R."/>
            <person name="Hildebrand F."/>
            <person name="Pallen M.J."/>
        </authorList>
    </citation>
    <scope>NUCLEOTIDE SEQUENCE</scope>
    <source>
        <strain evidence="9">ChiSjej4B22-9803</strain>
    </source>
</reference>
<evidence type="ECO:0000256" key="2">
    <source>
        <dbReference type="ARBA" id="ARBA00022490"/>
    </source>
</evidence>
<dbReference type="EMBL" id="DVND01000202">
    <property type="protein sequence ID" value="HIU49302.1"/>
    <property type="molecule type" value="Genomic_DNA"/>
</dbReference>
<evidence type="ECO:0000256" key="6">
    <source>
        <dbReference type="ARBA" id="ARBA00023163"/>
    </source>
</evidence>
<evidence type="ECO:0000256" key="7">
    <source>
        <dbReference type="HAMAP-Rule" id="MF_01008"/>
    </source>
</evidence>
<evidence type="ECO:0000256" key="4">
    <source>
        <dbReference type="ARBA" id="ARBA00023015"/>
    </source>
</evidence>
<keyword evidence="3" id="KW-0677">Repeat</keyword>
<dbReference type="GO" id="GO:0000976">
    <property type="term" value="F:transcription cis-regulatory region binding"/>
    <property type="evidence" value="ECO:0007669"/>
    <property type="project" value="TreeGrafter"/>
</dbReference>
<keyword evidence="2 7" id="KW-0963">Cytoplasm</keyword>
<comment type="similarity">
    <text evidence="7">Belongs to the MraZ family.</text>
</comment>
<dbReference type="Pfam" id="PF02381">
    <property type="entry name" value="MraZ"/>
    <property type="match status" value="2"/>
</dbReference>
<comment type="caution">
    <text evidence="9">The sequence shown here is derived from an EMBL/GenBank/DDBJ whole genome shotgun (WGS) entry which is preliminary data.</text>
</comment>
<sequence>METERTVNLMVYFVGEYARQMDDRNRFILPAKIREKLSGTVYITKAPVEKCLNLYTEEEWEVIAQKVRELPTGTDKNAAAFQRKLFGKAIDCDLDKQGRITLTPALAEYAGIDKDIMLVGANTKLEIWDAAAWEQANEFVDEDIVIEGIKQYNINI</sequence>
<dbReference type="Gene3D" id="3.40.1550.20">
    <property type="entry name" value="Transcriptional regulator MraZ domain"/>
    <property type="match status" value="1"/>
</dbReference>
<dbReference type="InterPro" id="IPR035642">
    <property type="entry name" value="MraZ_N"/>
</dbReference>
<dbReference type="GO" id="GO:0009295">
    <property type="term" value="C:nucleoid"/>
    <property type="evidence" value="ECO:0007669"/>
    <property type="project" value="UniProtKB-SubCell"/>
</dbReference>
<dbReference type="HAMAP" id="MF_01008">
    <property type="entry name" value="MraZ"/>
    <property type="match status" value="1"/>
</dbReference>
<dbReference type="AlphaFoldDB" id="A0A9D1LWK4"/>
<dbReference type="Proteomes" id="UP000824111">
    <property type="component" value="Unassembled WGS sequence"/>
</dbReference>
<dbReference type="PROSITE" id="PS51740">
    <property type="entry name" value="SPOVT_ABRB"/>
    <property type="match status" value="2"/>
</dbReference>
<evidence type="ECO:0000313" key="9">
    <source>
        <dbReference type="EMBL" id="HIU49302.1"/>
    </source>
</evidence>
<gene>
    <name evidence="7 9" type="primary">mraZ</name>
    <name evidence="9" type="ORF">IAB04_08030</name>
</gene>
<feature type="domain" description="SpoVT-AbrB" evidence="8">
    <location>
        <begin position="89"/>
        <end position="132"/>
    </location>
</feature>
<dbReference type="GO" id="GO:0005737">
    <property type="term" value="C:cytoplasm"/>
    <property type="evidence" value="ECO:0007669"/>
    <property type="project" value="UniProtKB-UniRule"/>
</dbReference>
<keyword evidence="6 7" id="KW-0804">Transcription</keyword>
<dbReference type="InterPro" id="IPR007159">
    <property type="entry name" value="SpoVT-AbrB_dom"/>
</dbReference>
<proteinExistence type="inferred from homology"/>
<dbReference type="SUPFAM" id="SSF89447">
    <property type="entry name" value="AbrB/MazE/MraZ-like"/>
    <property type="match status" value="1"/>
</dbReference>
<evidence type="ECO:0000256" key="3">
    <source>
        <dbReference type="ARBA" id="ARBA00022737"/>
    </source>
</evidence>
<name>A0A9D1LWK4_9FIRM</name>
<protein>
    <recommendedName>
        <fullName evidence="1 7">Transcriptional regulator MraZ</fullName>
    </recommendedName>
</protein>
<evidence type="ECO:0000256" key="5">
    <source>
        <dbReference type="ARBA" id="ARBA00023125"/>
    </source>
</evidence>